<evidence type="ECO:0000313" key="3">
    <source>
        <dbReference type="EMBL" id="GAA1686925.1"/>
    </source>
</evidence>
<feature type="transmembrane region" description="Helical" evidence="1">
    <location>
        <begin position="42"/>
        <end position="62"/>
    </location>
</feature>
<organism evidence="3 4">
    <name type="scientific">Fodinicola feengrottensis</name>
    <dbReference type="NCBI Taxonomy" id="435914"/>
    <lineage>
        <taxon>Bacteria</taxon>
        <taxon>Bacillati</taxon>
        <taxon>Actinomycetota</taxon>
        <taxon>Actinomycetes</taxon>
        <taxon>Mycobacteriales</taxon>
        <taxon>Fodinicola</taxon>
    </lineage>
</organism>
<feature type="transmembrane region" description="Helical" evidence="1">
    <location>
        <begin position="382"/>
        <end position="403"/>
    </location>
</feature>
<keyword evidence="1" id="KW-1133">Transmembrane helix</keyword>
<evidence type="ECO:0000259" key="2">
    <source>
        <dbReference type="Pfam" id="PF03703"/>
    </source>
</evidence>
<dbReference type="InterPro" id="IPR005182">
    <property type="entry name" value="YdbS-like_PH"/>
</dbReference>
<accession>A0ABN2HF42</accession>
<keyword evidence="1" id="KW-0472">Membrane</keyword>
<dbReference type="InterPro" id="IPR014529">
    <property type="entry name" value="UCP026631"/>
</dbReference>
<dbReference type="RefSeq" id="WP_344311796.1">
    <property type="nucleotide sequence ID" value="NZ_BAAANY010000014.1"/>
</dbReference>
<feature type="transmembrane region" description="Helical" evidence="1">
    <location>
        <begin position="170"/>
        <end position="189"/>
    </location>
</feature>
<evidence type="ECO:0000256" key="1">
    <source>
        <dbReference type="SAM" id="Phobius"/>
    </source>
</evidence>
<feature type="transmembrane region" description="Helical" evidence="1">
    <location>
        <begin position="12"/>
        <end position="36"/>
    </location>
</feature>
<reference evidence="3 4" key="1">
    <citation type="journal article" date="2019" name="Int. J. Syst. Evol. Microbiol.">
        <title>The Global Catalogue of Microorganisms (GCM) 10K type strain sequencing project: providing services to taxonomists for standard genome sequencing and annotation.</title>
        <authorList>
            <consortium name="The Broad Institute Genomics Platform"/>
            <consortium name="The Broad Institute Genome Sequencing Center for Infectious Disease"/>
            <person name="Wu L."/>
            <person name="Ma J."/>
        </authorList>
    </citation>
    <scope>NUCLEOTIDE SEQUENCE [LARGE SCALE GENOMIC DNA]</scope>
    <source>
        <strain evidence="3 4">JCM 14718</strain>
    </source>
</reference>
<feature type="domain" description="YdbS-like PH" evidence="2">
    <location>
        <begin position="403"/>
        <end position="476"/>
    </location>
</feature>
<keyword evidence="4" id="KW-1185">Reference proteome</keyword>
<dbReference type="PANTHER" id="PTHR34473">
    <property type="entry name" value="UPF0699 TRANSMEMBRANE PROTEIN YDBS"/>
    <property type="match status" value="1"/>
</dbReference>
<dbReference type="PIRSF" id="PIRSF026631">
    <property type="entry name" value="UCP026631"/>
    <property type="match status" value="1"/>
</dbReference>
<evidence type="ECO:0000313" key="4">
    <source>
        <dbReference type="Proteomes" id="UP001500618"/>
    </source>
</evidence>
<dbReference type="PANTHER" id="PTHR34473:SF2">
    <property type="entry name" value="UPF0699 TRANSMEMBRANE PROTEIN YDBT"/>
    <property type="match status" value="1"/>
</dbReference>
<sequence length="508" mass="55386">MSGGWQRLDRRMLVPSLTALSLPVLGMLFALTLAGWQVTTGVGVTAIVMASVLVAFLMVAVAHSVRYFTTRYQISDERVELRSGLVSRTHRSIPRARVRSVDLTSGPLHRLLGLSVVKVGTGRQIKDADKDELEFHAVSQRQAVALRQELLHRTENAGDVRVIATLDRRWLRYAPLTLSTVAVVYGVVGGVTERVVEAAPSLPWLFIQWVAGFLSVSIVLAVLIVLAGAFLIGLVVSAVQYVEGWWGFRLEREHGDTLLVTRGLITTRSVTLEERRIRGVEIAEPLLVRWARGARTKVVATGVKSTRESRNQDALLPPATRAAAHQVAAAVLREPADPTRTPLITHPRVALRRRLVRAAAGWLVAVLISLVLPVFSTTLPSWLPWIVAVLGTPVAVLFGIDAYRNLGHGLSGKYLVTRSGTAVRRTVALRRSGVIGWRVRRSPFQRRAGLCTVIATTAAGKCAYRIRDVRLTDGLAFAEEAAPGILTDFLSSGGKSADRRRSVANAGH</sequence>
<name>A0ABN2HF42_9ACTN</name>
<feature type="transmembrane region" description="Helical" evidence="1">
    <location>
        <begin position="355"/>
        <end position="376"/>
    </location>
</feature>
<proteinExistence type="predicted"/>
<dbReference type="Proteomes" id="UP001500618">
    <property type="component" value="Unassembled WGS sequence"/>
</dbReference>
<dbReference type="Pfam" id="PF03703">
    <property type="entry name" value="bPH_2"/>
    <property type="match status" value="2"/>
</dbReference>
<feature type="domain" description="YdbS-like PH" evidence="2">
    <location>
        <begin position="67"/>
        <end position="147"/>
    </location>
</feature>
<gene>
    <name evidence="3" type="ORF">GCM10009765_40560</name>
</gene>
<dbReference type="EMBL" id="BAAANY010000014">
    <property type="protein sequence ID" value="GAA1686925.1"/>
    <property type="molecule type" value="Genomic_DNA"/>
</dbReference>
<comment type="caution">
    <text evidence="3">The sequence shown here is derived from an EMBL/GenBank/DDBJ whole genome shotgun (WGS) entry which is preliminary data.</text>
</comment>
<protein>
    <submittedName>
        <fullName evidence="3">PH domain-containing protein</fullName>
    </submittedName>
</protein>
<feature type="transmembrane region" description="Helical" evidence="1">
    <location>
        <begin position="209"/>
        <end position="242"/>
    </location>
</feature>
<keyword evidence="1" id="KW-0812">Transmembrane</keyword>